<proteinExistence type="evidence at transcript level"/>
<sequence>MAQILKFVYVLMIFLSLLIIVTSSKRNEPVGSFIPCATKLDCPEDMCFPPRRRRCAFNYCECVM</sequence>
<reference evidence="3" key="1">
    <citation type="journal article" date="2020" name="Mol. Cell">
        <title>Proteome analysis reveals a significant host-specific response in Rhizobium leguminosarum bv viciae endosymbiotic cells.</title>
        <authorList>
            <person name="Duran D."/>
            <person name="Albareda M."/>
            <person name="Marina A."/>
            <person name="Garcia C."/>
            <person name="Ruiz-Argueso T."/>
            <person name="Palacios J."/>
        </authorList>
    </citation>
    <scope>NUCLEOTIDE SEQUENCE</scope>
    <source>
        <tissue evidence="3">Root nodules</tissue>
    </source>
</reference>
<dbReference type="AlphaFoldDB" id="A0A7T8DVC8"/>
<evidence type="ECO:0000256" key="1">
    <source>
        <dbReference type="SAM" id="SignalP"/>
    </source>
</evidence>
<dbReference type="EMBL" id="MT371186">
    <property type="protein sequence ID" value="QQO74704.1"/>
    <property type="molecule type" value="mRNA"/>
</dbReference>
<dbReference type="GO" id="GO:0046872">
    <property type="term" value="F:metal ion binding"/>
    <property type="evidence" value="ECO:0007669"/>
    <property type="project" value="InterPro"/>
</dbReference>
<evidence type="ECO:0000313" key="3">
    <source>
        <dbReference type="EMBL" id="QQO74704.1"/>
    </source>
</evidence>
<feature type="domain" description="Late nodulin" evidence="2">
    <location>
        <begin position="1"/>
        <end position="61"/>
    </location>
</feature>
<evidence type="ECO:0000259" key="2">
    <source>
        <dbReference type="Pfam" id="PF07127"/>
    </source>
</evidence>
<dbReference type="Pfam" id="PF07127">
    <property type="entry name" value="Nodulin_late"/>
    <property type="match status" value="1"/>
</dbReference>
<protein>
    <submittedName>
        <fullName evidence="3">Nodule-specific cysteine-rich peptide L36</fullName>
    </submittedName>
</protein>
<feature type="chain" id="PRO_5031220601" evidence="1">
    <location>
        <begin position="24"/>
        <end position="64"/>
    </location>
</feature>
<dbReference type="InterPro" id="IPR009810">
    <property type="entry name" value="Nodulin_late_dom"/>
</dbReference>
<accession>A0A7T8DVC8</accession>
<feature type="signal peptide" evidence="1">
    <location>
        <begin position="1"/>
        <end position="23"/>
    </location>
</feature>
<organism evidence="3">
    <name type="scientific">Lens culinaris</name>
    <name type="common">Lentil</name>
    <name type="synonym">Cicer lens</name>
    <dbReference type="NCBI Taxonomy" id="3864"/>
    <lineage>
        <taxon>Eukaryota</taxon>
        <taxon>Viridiplantae</taxon>
        <taxon>Streptophyta</taxon>
        <taxon>Embryophyta</taxon>
        <taxon>Tracheophyta</taxon>
        <taxon>Spermatophyta</taxon>
        <taxon>Magnoliopsida</taxon>
        <taxon>eudicotyledons</taxon>
        <taxon>Gunneridae</taxon>
        <taxon>Pentapetalae</taxon>
        <taxon>rosids</taxon>
        <taxon>fabids</taxon>
        <taxon>Fabales</taxon>
        <taxon>Fabaceae</taxon>
        <taxon>Papilionoideae</taxon>
        <taxon>50 kb inversion clade</taxon>
        <taxon>NPAAA clade</taxon>
        <taxon>Hologalegina</taxon>
        <taxon>IRL clade</taxon>
        <taxon>Fabeae</taxon>
        <taxon>Lens</taxon>
    </lineage>
</organism>
<name>A0A7T8DVC8_LENCU</name>
<keyword evidence="1" id="KW-0732">Signal</keyword>